<protein>
    <recommendedName>
        <fullName evidence="3">DUF304 domain-containing protein</fullName>
    </recommendedName>
</protein>
<keyword evidence="1" id="KW-1133">Transmembrane helix</keyword>
<evidence type="ECO:0000256" key="1">
    <source>
        <dbReference type="SAM" id="Phobius"/>
    </source>
</evidence>
<dbReference type="AlphaFoldDB" id="A0AB39VEP3"/>
<evidence type="ECO:0008006" key="3">
    <source>
        <dbReference type="Google" id="ProtNLM"/>
    </source>
</evidence>
<organism evidence="2">
    <name type="scientific">Leptotrichia rugosa</name>
    <dbReference type="NCBI Taxonomy" id="3239302"/>
    <lineage>
        <taxon>Bacteria</taxon>
        <taxon>Fusobacteriati</taxon>
        <taxon>Fusobacteriota</taxon>
        <taxon>Fusobacteriia</taxon>
        <taxon>Fusobacteriales</taxon>
        <taxon>Leptotrichiaceae</taxon>
        <taxon>Leptotrichia</taxon>
    </lineage>
</organism>
<reference evidence="2" key="1">
    <citation type="submission" date="2024-07" db="EMBL/GenBank/DDBJ databases">
        <authorList>
            <person name="Li X.-J."/>
            <person name="Wang X."/>
        </authorList>
    </citation>
    <scope>NUCLEOTIDE SEQUENCE</scope>
    <source>
        <strain evidence="2">HSP-334</strain>
    </source>
</reference>
<feature type="transmembrane region" description="Helical" evidence="1">
    <location>
        <begin position="34"/>
        <end position="54"/>
    </location>
</feature>
<feature type="transmembrane region" description="Helical" evidence="1">
    <location>
        <begin position="66"/>
        <end position="86"/>
    </location>
</feature>
<dbReference type="KEGG" id="lrug:AB8B22_06130"/>
<name>A0AB39VEP3_9FUSO</name>
<proteinExistence type="predicted"/>
<evidence type="ECO:0000313" key="2">
    <source>
        <dbReference type="EMBL" id="XDU66005.1"/>
    </source>
</evidence>
<keyword evidence="1" id="KW-0472">Membrane</keyword>
<keyword evidence="1" id="KW-0812">Transmembrane</keyword>
<accession>A0AB39VEP3</accession>
<dbReference type="EMBL" id="CP165644">
    <property type="protein sequence ID" value="XDU66005.1"/>
    <property type="molecule type" value="Genomic_DNA"/>
</dbReference>
<dbReference type="RefSeq" id="WP_314081361.1">
    <property type="nucleotide sequence ID" value="NZ_CP165644.1"/>
</dbReference>
<gene>
    <name evidence="2" type="ORF">AB8B22_06130</name>
</gene>
<sequence>MRNLFDSKSLSEEVEKYKIEDEKKKYIFRANTKYIFSSSIFFIVIVFIASNSLYKGITGIEKLSGLKIILILILFLYVFISIFLIFSYKIVFENDAIFVKNLKIEVSNIESATVKVAKVSAAKIDKVLEIITFDNKKVQIRLNIKNEILLLKLLKNRIGDKLIFRI</sequence>